<sequence length="162" mass="18387">MLKMFDIIEADLADAHQAEAFLQLMNSYALDPMGGGTPLTDYAWENLVAAMRARNDALSLLAFIDDEPIGLINAFEGFSTFQCRPLLNIHDIIVIPRFRQQGAARQMLQRLEQIAIERGCCKLTLEVLERNLAARAVYNKFGFSPYELDPQMGKAMFWEKQL</sequence>
<keyword evidence="5" id="KW-1185">Reference proteome</keyword>
<name>G2D9K7_9GAMM</name>
<dbReference type="GO" id="GO:0016747">
    <property type="term" value="F:acyltransferase activity, transferring groups other than amino-acyl groups"/>
    <property type="evidence" value="ECO:0007669"/>
    <property type="project" value="InterPro"/>
</dbReference>
<reference evidence="4" key="1">
    <citation type="journal article" date="2011" name="ISME J.">
        <title>The endosymbionts of the deep-sea tubeworms Riftia pachyptila and Tevnia jerichonana share an identical physiology as revealed by proteogenomic analyses.</title>
        <authorList>
            <person name="Gardebrecht A."/>
            <person name="Markert S."/>
            <person name="Felbeck H."/>
            <person name="Thuermer A."/>
            <person name="Albrecht D."/>
            <person name="Wollherr A."/>
            <person name="Kabisch J."/>
            <person name="Lehmann R."/>
            <person name="Daniel R."/>
            <person name="Liesegang H."/>
            <person name="Hecker M."/>
            <person name="Sievert S.M."/>
            <person name="Schweder T."/>
        </authorList>
    </citation>
    <scope>NUCLEOTIDE SEQUENCE [LARGE SCALE GENOMIC DNA]</scope>
</reference>
<evidence type="ECO:0000313" key="4">
    <source>
        <dbReference type="EMBL" id="EGV52669.1"/>
    </source>
</evidence>
<gene>
    <name evidence="4" type="ORF">Rifp1Sym_ad00160</name>
</gene>
<accession>G2D9K7</accession>
<dbReference type="PANTHER" id="PTHR43420">
    <property type="entry name" value="ACETYLTRANSFERASE"/>
    <property type="match status" value="1"/>
</dbReference>
<dbReference type="InterPro" id="IPR000182">
    <property type="entry name" value="GNAT_dom"/>
</dbReference>
<evidence type="ECO:0000256" key="1">
    <source>
        <dbReference type="ARBA" id="ARBA00022679"/>
    </source>
</evidence>
<evidence type="ECO:0000313" key="5">
    <source>
        <dbReference type="Proteomes" id="UP000004491"/>
    </source>
</evidence>
<organism evidence="4 5">
    <name type="scientific">endosymbiont of Riftia pachyptila</name>
    <name type="common">vent Ph05</name>
    <dbReference type="NCBI Taxonomy" id="1048808"/>
    <lineage>
        <taxon>Bacteria</taxon>
        <taxon>Pseudomonadati</taxon>
        <taxon>Pseudomonadota</taxon>
        <taxon>Gammaproteobacteria</taxon>
        <taxon>sulfur-oxidizing symbionts</taxon>
    </lineage>
</organism>
<protein>
    <submittedName>
        <fullName evidence="4">GCN5-related N-acetyltransferase</fullName>
    </submittedName>
</protein>
<evidence type="ECO:0000259" key="3">
    <source>
        <dbReference type="PROSITE" id="PS51186"/>
    </source>
</evidence>
<dbReference type="AlphaFoldDB" id="G2D9K7"/>
<comment type="caution">
    <text evidence="4">The sequence shown here is derived from an EMBL/GenBank/DDBJ whole genome shotgun (WGS) entry which is preliminary data.</text>
</comment>
<feature type="domain" description="N-acetyltransferase" evidence="3">
    <location>
        <begin position="8"/>
        <end position="162"/>
    </location>
</feature>
<dbReference type="Pfam" id="PF00583">
    <property type="entry name" value="Acetyltransf_1"/>
    <property type="match status" value="1"/>
</dbReference>
<keyword evidence="1 4" id="KW-0808">Transferase</keyword>
<evidence type="ECO:0000256" key="2">
    <source>
        <dbReference type="ARBA" id="ARBA00023315"/>
    </source>
</evidence>
<keyword evidence="2" id="KW-0012">Acyltransferase</keyword>
<dbReference type="InterPro" id="IPR050680">
    <property type="entry name" value="YpeA/RimI_acetyltransf"/>
</dbReference>
<dbReference type="InterPro" id="IPR016181">
    <property type="entry name" value="Acyl_CoA_acyltransferase"/>
</dbReference>
<dbReference type="PANTHER" id="PTHR43420:SF51">
    <property type="entry name" value="PEPTIDYL-LYSINE N-ACETYLTRANSFERASE YIAC"/>
    <property type="match status" value="1"/>
</dbReference>
<dbReference type="PROSITE" id="PS51186">
    <property type="entry name" value="GNAT"/>
    <property type="match status" value="1"/>
</dbReference>
<dbReference type="Proteomes" id="UP000004491">
    <property type="component" value="Unassembled WGS sequence"/>
</dbReference>
<dbReference type="EMBL" id="AFOC01000004">
    <property type="protein sequence ID" value="EGV52669.1"/>
    <property type="molecule type" value="Genomic_DNA"/>
</dbReference>
<dbReference type="CDD" id="cd04301">
    <property type="entry name" value="NAT_SF"/>
    <property type="match status" value="1"/>
</dbReference>
<dbReference type="SUPFAM" id="SSF55729">
    <property type="entry name" value="Acyl-CoA N-acyltransferases (Nat)"/>
    <property type="match status" value="1"/>
</dbReference>
<proteinExistence type="predicted"/>
<dbReference type="Gene3D" id="3.40.630.30">
    <property type="match status" value="1"/>
</dbReference>